<accession>A0ABN9XLG4</accession>
<evidence type="ECO:0000313" key="3">
    <source>
        <dbReference type="Proteomes" id="UP001189429"/>
    </source>
</evidence>
<evidence type="ECO:0000313" key="2">
    <source>
        <dbReference type="EMBL" id="CAK0900475.1"/>
    </source>
</evidence>
<reference evidence="2" key="1">
    <citation type="submission" date="2023-10" db="EMBL/GenBank/DDBJ databases">
        <authorList>
            <person name="Chen Y."/>
            <person name="Shah S."/>
            <person name="Dougan E. K."/>
            <person name="Thang M."/>
            <person name="Chan C."/>
        </authorList>
    </citation>
    <scope>NUCLEOTIDE SEQUENCE [LARGE SCALE GENOMIC DNA]</scope>
</reference>
<proteinExistence type="predicted"/>
<sequence length="429" mass="44110">MATAFARALPCPMAPGPPRISAAAPAHVGQLAATGPAAVAAATAAAWHAPAGGWPAAALAGAAAAAAMRERRSARSRPPAARRAVGALAAAAGQDDAWHGLADWIAARGGKATAVGMATVGGIRGMVAVADVEEGESIIEVPLGATIELSGPSADPRDPGIPAMALLRRHREGGGDAALYHALVPSPGAPDLATMPDFFTDEELEMTQCPPVILKTRARQQLCASKAAEAGEAVEDVQWALCTVAQRSFTVLNPISGLTRLLLPGIDLFNHDADSPHKFRVKWQLADGFDGTFKIVAGAAIKKGDEIRICYGGSPYKADGCGGDCVGDFALTNEAFLQRYGFVDKSIGTTMVDGKWLVSEDAAAVREALAQTTVEADEALAQEGVSVAARTALEFRAHLKRALAAQRAADAAQRDPRAVAKTPAGIAIA</sequence>
<dbReference type="SUPFAM" id="SSF82199">
    <property type="entry name" value="SET domain"/>
    <property type="match status" value="1"/>
</dbReference>
<organism evidence="2 3">
    <name type="scientific">Prorocentrum cordatum</name>
    <dbReference type="NCBI Taxonomy" id="2364126"/>
    <lineage>
        <taxon>Eukaryota</taxon>
        <taxon>Sar</taxon>
        <taxon>Alveolata</taxon>
        <taxon>Dinophyceae</taxon>
        <taxon>Prorocentrales</taxon>
        <taxon>Prorocentraceae</taxon>
        <taxon>Prorocentrum</taxon>
    </lineage>
</organism>
<dbReference type="PANTHER" id="PTHR13271">
    <property type="entry name" value="UNCHARACTERIZED PUTATIVE METHYLTRANSFERASE"/>
    <property type="match status" value="1"/>
</dbReference>
<dbReference type="Gene3D" id="3.90.1410.10">
    <property type="entry name" value="set domain protein methyltransferase, domain 1"/>
    <property type="match status" value="1"/>
</dbReference>
<keyword evidence="3" id="KW-1185">Reference proteome</keyword>
<gene>
    <name evidence="2" type="ORF">PCOR1329_LOCUS77744</name>
</gene>
<dbReference type="PROSITE" id="PS50280">
    <property type="entry name" value="SET"/>
    <property type="match status" value="1"/>
</dbReference>
<feature type="domain" description="SET" evidence="1">
    <location>
        <begin position="111"/>
        <end position="312"/>
    </location>
</feature>
<dbReference type="CDD" id="cd10527">
    <property type="entry name" value="SET_LSMT"/>
    <property type="match status" value="1"/>
</dbReference>
<name>A0ABN9XLG4_9DINO</name>
<protein>
    <recommendedName>
        <fullName evidence="1">SET domain-containing protein</fullName>
    </recommendedName>
</protein>
<dbReference type="Proteomes" id="UP001189429">
    <property type="component" value="Unassembled WGS sequence"/>
</dbReference>
<evidence type="ECO:0000259" key="1">
    <source>
        <dbReference type="PROSITE" id="PS50280"/>
    </source>
</evidence>
<comment type="caution">
    <text evidence="2">The sequence shown here is derived from an EMBL/GenBank/DDBJ whole genome shotgun (WGS) entry which is preliminary data.</text>
</comment>
<dbReference type="InterPro" id="IPR046341">
    <property type="entry name" value="SET_dom_sf"/>
</dbReference>
<dbReference type="InterPro" id="IPR001214">
    <property type="entry name" value="SET_dom"/>
</dbReference>
<dbReference type="EMBL" id="CAUYUJ010020782">
    <property type="protein sequence ID" value="CAK0900475.1"/>
    <property type="molecule type" value="Genomic_DNA"/>
</dbReference>
<dbReference type="InterPro" id="IPR050600">
    <property type="entry name" value="SETD3_SETD6_MTase"/>
</dbReference>
<dbReference type="PANTHER" id="PTHR13271:SF151">
    <property type="entry name" value="SET DOMAIN-CONTAINING PROTEIN 4"/>
    <property type="match status" value="1"/>
</dbReference>